<keyword evidence="1" id="KW-0812">Transmembrane</keyword>
<accession>G0U305</accession>
<dbReference type="AlphaFoldDB" id="G0U305"/>
<evidence type="ECO:0000313" key="2">
    <source>
        <dbReference type="EMBL" id="CCC50660.1"/>
    </source>
</evidence>
<proteinExistence type="predicted"/>
<organism evidence="2">
    <name type="scientific">Trypanosoma vivax (strain Y486)</name>
    <dbReference type="NCBI Taxonomy" id="1055687"/>
    <lineage>
        <taxon>Eukaryota</taxon>
        <taxon>Discoba</taxon>
        <taxon>Euglenozoa</taxon>
        <taxon>Kinetoplastea</taxon>
        <taxon>Metakinetoplastina</taxon>
        <taxon>Trypanosomatida</taxon>
        <taxon>Trypanosomatidae</taxon>
        <taxon>Trypanosoma</taxon>
        <taxon>Duttonella</taxon>
    </lineage>
</organism>
<evidence type="ECO:0000256" key="1">
    <source>
        <dbReference type="SAM" id="Phobius"/>
    </source>
</evidence>
<sequence length="123" mass="13971">MCHGQSYIDNMIVRQWSLGKLARLGLLRLNPPRTRAVDRGTCYLFFFCFFGAGHLCHCRQIANWFPLRLGAPVISLCILGLASVTRCPSAIVHFGCCLAEDARYGSILFRFIVFLCFFVFMPK</sequence>
<feature type="transmembrane region" description="Helical" evidence="1">
    <location>
        <begin position="67"/>
        <end position="84"/>
    </location>
</feature>
<feature type="transmembrane region" description="Helical" evidence="1">
    <location>
        <begin position="104"/>
        <end position="121"/>
    </location>
</feature>
<reference evidence="2" key="1">
    <citation type="journal article" date="2012" name="Proc. Natl. Acad. Sci. U.S.A.">
        <title>Antigenic diversity is generated by distinct evolutionary mechanisms in African trypanosome species.</title>
        <authorList>
            <person name="Jackson A.P."/>
            <person name="Berry A."/>
            <person name="Aslett M."/>
            <person name="Allison H.C."/>
            <person name="Burton P."/>
            <person name="Vavrova-Anderson J."/>
            <person name="Brown R."/>
            <person name="Browne H."/>
            <person name="Corton N."/>
            <person name="Hauser H."/>
            <person name="Gamble J."/>
            <person name="Gilderthorp R."/>
            <person name="Marcello L."/>
            <person name="McQuillan J."/>
            <person name="Otto T.D."/>
            <person name="Quail M.A."/>
            <person name="Sanders M.J."/>
            <person name="van Tonder A."/>
            <person name="Ginger M.L."/>
            <person name="Field M.C."/>
            <person name="Barry J.D."/>
            <person name="Hertz-Fowler C."/>
            <person name="Berriman M."/>
        </authorList>
    </citation>
    <scope>NUCLEOTIDE SEQUENCE</scope>
    <source>
        <strain evidence="2">Y486</strain>
    </source>
</reference>
<name>G0U305_TRYVY</name>
<dbReference type="EMBL" id="HE573025">
    <property type="protein sequence ID" value="CCC50660.1"/>
    <property type="molecule type" value="Genomic_DNA"/>
</dbReference>
<dbReference type="VEuPathDB" id="TriTrypDB:TvY486_0904810"/>
<protein>
    <submittedName>
        <fullName evidence="2">Uncharacterized protein</fullName>
    </submittedName>
</protein>
<feature type="transmembrane region" description="Helical" evidence="1">
    <location>
        <begin position="36"/>
        <end position="55"/>
    </location>
</feature>
<keyword evidence="1" id="KW-1133">Transmembrane helix</keyword>
<gene>
    <name evidence="2" type="ORF">TVY486_0904810</name>
</gene>
<keyword evidence="1" id="KW-0472">Membrane</keyword>